<dbReference type="AlphaFoldDB" id="A0AAD4L0T2"/>
<dbReference type="Pfam" id="PF08881">
    <property type="entry name" value="CVNH"/>
    <property type="match status" value="1"/>
</dbReference>
<comment type="caution">
    <text evidence="3">The sequence shown here is derived from an EMBL/GenBank/DDBJ whole genome shotgun (WGS) entry which is preliminary data.</text>
</comment>
<evidence type="ECO:0000259" key="2">
    <source>
        <dbReference type="SMART" id="SM01111"/>
    </source>
</evidence>
<organism evidence="3 4">
    <name type="scientific">Talaromyces proteolyticus</name>
    <dbReference type="NCBI Taxonomy" id="1131652"/>
    <lineage>
        <taxon>Eukaryota</taxon>
        <taxon>Fungi</taxon>
        <taxon>Dikarya</taxon>
        <taxon>Ascomycota</taxon>
        <taxon>Pezizomycotina</taxon>
        <taxon>Eurotiomycetes</taxon>
        <taxon>Eurotiomycetidae</taxon>
        <taxon>Eurotiales</taxon>
        <taxon>Trichocomaceae</taxon>
        <taxon>Talaromyces</taxon>
        <taxon>Talaromyces sect. Bacilispori</taxon>
    </lineage>
</organism>
<dbReference type="SMART" id="SM01111">
    <property type="entry name" value="CVNH"/>
    <property type="match status" value="1"/>
</dbReference>
<dbReference type="Proteomes" id="UP001201262">
    <property type="component" value="Unassembled WGS sequence"/>
</dbReference>
<dbReference type="EMBL" id="JAJTJA010000001">
    <property type="protein sequence ID" value="KAH8705483.1"/>
    <property type="molecule type" value="Genomic_DNA"/>
</dbReference>
<reference evidence="3" key="1">
    <citation type="submission" date="2021-12" db="EMBL/GenBank/DDBJ databases">
        <title>Convergent genome expansion in fungi linked to evolution of root-endophyte symbiosis.</title>
        <authorList>
            <consortium name="DOE Joint Genome Institute"/>
            <person name="Ke Y.-H."/>
            <person name="Bonito G."/>
            <person name="Liao H.-L."/>
            <person name="Looney B."/>
            <person name="Rojas-Flechas A."/>
            <person name="Nash J."/>
            <person name="Hameed K."/>
            <person name="Schadt C."/>
            <person name="Martin F."/>
            <person name="Crous P.W."/>
            <person name="Miettinen O."/>
            <person name="Magnuson J.K."/>
            <person name="Labbe J."/>
            <person name="Jacobson D."/>
            <person name="Doktycz M.J."/>
            <person name="Veneault-Fourrey C."/>
            <person name="Kuo A."/>
            <person name="Mondo S."/>
            <person name="Calhoun S."/>
            <person name="Riley R."/>
            <person name="Ohm R."/>
            <person name="LaButti K."/>
            <person name="Andreopoulos B."/>
            <person name="Pangilinan J."/>
            <person name="Nolan M."/>
            <person name="Tritt A."/>
            <person name="Clum A."/>
            <person name="Lipzen A."/>
            <person name="Daum C."/>
            <person name="Barry K."/>
            <person name="Grigoriev I.V."/>
            <person name="Vilgalys R."/>
        </authorList>
    </citation>
    <scope>NUCLEOTIDE SEQUENCE</scope>
    <source>
        <strain evidence="3">PMI_201</strain>
    </source>
</reference>
<proteinExistence type="predicted"/>
<protein>
    <recommendedName>
        <fullName evidence="2">Cyanovirin-N domain-containing protein</fullName>
    </recommendedName>
</protein>
<dbReference type="GeneID" id="70249937"/>
<gene>
    <name evidence="3" type="ORF">BGW36DRAFT_422038</name>
</gene>
<feature type="signal peptide" evidence="1">
    <location>
        <begin position="1"/>
        <end position="17"/>
    </location>
</feature>
<feature type="domain" description="Cyanovirin-N" evidence="2">
    <location>
        <begin position="43"/>
        <end position="146"/>
    </location>
</feature>
<keyword evidence="1" id="KW-0732">Signal</keyword>
<evidence type="ECO:0000313" key="3">
    <source>
        <dbReference type="EMBL" id="KAH8705483.1"/>
    </source>
</evidence>
<evidence type="ECO:0000313" key="4">
    <source>
        <dbReference type="Proteomes" id="UP001201262"/>
    </source>
</evidence>
<sequence>MKLSVFANLFVASAATAIPAEILVGSLEARSSPILHGRADCGGYASTCTGGYLIVQSGSEVDFTAYKCGNGKGGYDDSTINLNTCIANVGGNLVFTKNGDYGSSCSGSTVSGTTLTANCGNGKGGYVSGSIDLNSILCNQGGNLRC</sequence>
<dbReference type="Gene3D" id="2.30.60.10">
    <property type="entry name" value="Cyanovirin-N"/>
    <property type="match status" value="1"/>
</dbReference>
<dbReference type="InterPro" id="IPR036673">
    <property type="entry name" value="Cyanovirin-N_sf"/>
</dbReference>
<dbReference type="RefSeq" id="XP_046078104.1">
    <property type="nucleotide sequence ID" value="XM_046219650.1"/>
</dbReference>
<accession>A0AAD4L0T2</accession>
<dbReference type="SUPFAM" id="SSF51322">
    <property type="entry name" value="Cyanovirin-N"/>
    <property type="match status" value="1"/>
</dbReference>
<evidence type="ECO:0000256" key="1">
    <source>
        <dbReference type="SAM" id="SignalP"/>
    </source>
</evidence>
<keyword evidence="4" id="KW-1185">Reference proteome</keyword>
<name>A0AAD4L0T2_9EURO</name>
<dbReference type="InterPro" id="IPR011058">
    <property type="entry name" value="Cyanovirin-N"/>
</dbReference>
<feature type="chain" id="PRO_5042058734" description="Cyanovirin-N domain-containing protein" evidence="1">
    <location>
        <begin position="18"/>
        <end position="146"/>
    </location>
</feature>